<name>A0AAV5L9S2_9ROSI</name>
<dbReference type="EMBL" id="BPVZ01000103">
    <property type="protein sequence ID" value="GKV33965.1"/>
    <property type="molecule type" value="Genomic_DNA"/>
</dbReference>
<keyword evidence="3" id="KW-1185">Reference proteome</keyword>
<sequence length="42" mass="4745">MMTTLEDGISLETRRSPFSNTVSFQQKTPLFSPPSTPDFKPK</sequence>
<comment type="caution">
    <text evidence="2">The sequence shown here is derived from an EMBL/GenBank/DDBJ whole genome shotgun (WGS) entry which is preliminary data.</text>
</comment>
<feature type="compositionally biased region" description="Polar residues" evidence="1">
    <location>
        <begin position="16"/>
        <end position="29"/>
    </location>
</feature>
<evidence type="ECO:0000313" key="3">
    <source>
        <dbReference type="Proteomes" id="UP001054252"/>
    </source>
</evidence>
<organism evidence="2 3">
    <name type="scientific">Rubroshorea leprosula</name>
    <dbReference type="NCBI Taxonomy" id="152421"/>
    <lineage>
        <taxon>Eukaryota</taxon>
        <taxon>Viridiplantae</taxon>
        <taxon>Streptophyta</taxon>
        <taxon>Embryophyta</taxon>
        <taxon>Tracheophyta</taxon>
        <taxon>Spermatophyta</taxon>
        <taxon>Magnoliopsida</taxon>
        <taxon>eudicotyledons</taxon>
        <taxon>Gunneridae</taxon>
        <taxon>Pentapetalae</taxon>
        <taxon>rosids</taxon>
        <taxon>malvids</taxon>
        <taxon>Malvales</taxon>
        <taxon>Dipterocarpaceae</taxon>
        <taxon>Rubroshorea</taxon>
    </lineage>
</organism>
<accession>A0AAV5L9S2</accession>
<evidence type="ECO:0000313" key="2">
    <source>
        <dbReference type="EMBL" id="GKV33965.1"/>
    </source>
</evidence>
<dbReference type="Proteomes" id="UP001054252">
    <property type="component" value="Unassembled WGS sequence"/>
</dbReference>
<dbReference type="AlphaFoldDB" id="A0AAV5L9S2"/>
<proteinExistence type="predicted"/>
<feature type="region of interest" description="Disordered" evidence="1">
    <location>
        <begin position="1"/>
        <end position="42"/>
    </location>
</feature>
<evidence type="ECO:0000256" key="1">
    <source>
        <dbReference type="SAM" id="MobiDB-lite"/>
    </source>
</evidence>
<gene>
    <name evidence="2" type="ORF">SLEP1_g42398</name>
</gene>
<reference evidence="2 3" key="1">
    <citation type="journal article" date="2021" name="Commun. Biol.">
        <title>The genome of Shorea leprosula (Dipterocarpaceae) highlights the ecological relevance of drought in aseasonal tropical rainforests.</title>
        <authorList>
            <person name="Ng K.K.S."/>
            <person name="Kobayashi M.J."/>
            <person name="Fawcett J.A."/>
            <person name="Hatakeyama M."/>
            <person name="Paape T."/>
            <person name="Ng C.H."/>
            <person name="Ang C.C."/>
            <person name="Tnah L.H."/>
            <person name="Lee C.T."/>
            <person name="Nishiyama T."/>
            <person name="Sese J."/>
            <person name="O'Brien M.J."/>
            <person name="Copetti D."/>
            <person name="Mohd Noor M.I."/>
            <person name="Ong R.C."/>
            <person name="Putra M."/>
            <person name="Sireger I.Z."/>
            <person name="Indrioko S."/>
            <person name="Kosugi Y."/>
            <person name="Izuno A."/>
            <person name="Isagi Y."/>
            <person name="Lee S.L."/>
            <person name="Shimizu K.K."/>
        </authorList>
    </citation>
    <scope>NUCLEOTIDE SEQUENCE [LARGE SCALE GENOMIC DNA]</scope>
    <source>
        <strain evidence="2">214</strain>
    </source>
</reference>
<protein>
    <submittedName>
        <fullName evidence="2">Uncharacterized protein</fullName>
    </submittedName>
</protein>